<comment type="caution">
    <text evidence="2">The sequence shown here is derived from an EMBL/GenBank/DDBJ whole genome shotgun (WGS) entry which is preliminary data.</text>
</comment>
<dbReference type="PANTHER" id="PTHR12993">
    <property type="entry name" value="N-ACETYLGLUCOSAMINYL-PHOSPHATIDYLINOSITOL DE-N-ACETYLASE-RELATED"/>
    <property type="match status" value="1"/>
</dbReference>
<dbReference type="Proteomes" id="UP000198263">
    <property type="component" value="Unassembled WGS sequence"/>
</dbReference>
<reference evidence="2 3" key="1">
    <citation type="submission" date="2016-01" db="EMBL/GenBank/DDBJ databases">
        <authorList>
            <person name="Peeters C."/>
        </authorList>
    </citation>
    <scope>NUCLEOTIDE SEQUENCE [LARGE SCALE GENOMIC DNA]</scope>
    <source>
        <strain evidence="2">LMG 29315</strain>
    </source>
</reference>
<evidence type="ECO:0000256" key="1">
    <source>
        <dbReference type="SAM" id="MobiDB-lite"/>
    </source>
</evidence>
<dbReference type="InterPro" id="IPR003737">
    <property type="entry name" value="GlcNAc_PI_deacetylase-related"/>
</dbReference>
<sequence>MFDATSRLLVISPHLDDAVFGCGAAIVSASDARVCTVFTARPAEDAATEWDGRCGFSSAFDAMNARIEEDKRALGVLGAKPFHLGLLDSQYIPYSPASAKPTRETIARALIDAIDEHRPDALLMPLGLFHSDHILVHEGACDAWLAHPTLTCFGYEEGLYRAIPGVVQQRLADLLQRGIEATPFNPPLPAPAEQQRRDAKKREAVAAYSSQLKAFGDNGYADVFLPERFWTLAPAEDRR</sequence>
<accession>A0A658QW79</accession>
<dbReference type="Pfam" id="PF02585">
    <property type="entry name" value="PIG-L"/>
    <property type="match status" value="1"/>
</dbReference>
<dbReference type="OrthoDB" id="116799at2"/>
<feature type="region of interest" description="Disordered" evidence="1">
    <location>
        <begin position="182"/>
        <end position="201"/>
    </location>
</feature>
<proteinExistence type="predicted"/>
<protein>
    <submittedName>
        <fullName evidence="2">LmbE family protein</fullName>
    </submittedName>
</protein>
<organism evidence="2 3">
    <name type="scientific">Caballeronia concitans</name>
    <dbReference type="NCBI Taxonomy" id="1777133"/>
    <lineage>
        <taxon>Bacteria</taxon>
        <taxon>Pseudomonadati</taxon>
        <taxon>Pseudomonadota</taxon>
        <taxon>Betaproteobacteria</taxon>
        <taxon>Burkholderiales</taxon>
        <taxon>Burkholderiaceae</taxon>
        <taxon>Caballeronia</taxon>
    </lineage>
</organism>
<gene>
    <name evidence="2" type="ORF">AWB72_02282</name>
</gene>
<dbReference type="AlphaFoldDB" id="A0A658QW79"/>
<dbReference type="InterPro" id="IPR024078">
    <property type="entry name" value="LmbE-like_dom_sf"/>
</dbReference>
<keyword evidence="3" id="KW-1185">Reference proteome</keyword>
<dbReference type="GO" id="GO:0016811">
    <property type="term" value="F:hydrolase activity, acting on carbon-nitrogen (but not peptide) bonds, in linear amides"/>
    <property type="evidence" value="ECO:0007669"/>
    <property type="project" value="TreeGrafter"/>
</dbReference>
<name>A0A658QW79_9BURK</name>
<evidence type="ECO:0000313" key="2">
    <source>
        <dbReference type="EMBL" id="SAL28261.1"/>
    </source>
</evidence>
<dbReference type="SUPFAM" id="SSF102588">
    <property type="entry name" value="LmbE-like"/>
    <property type="match status" value="1"/>
</dbReference>
<dbReference type="PANTHER" id="PTHR12993:SF29">
    <property type="entry name" value="BLR3841 PROTEIN"/>
    <property type="match status" value="1"/>
</dbReference>
<evidence type="ECO:0000313" key="3">
    <source>
        <dbReference type="Proteomes" id="UP000198263"/>
    </source>
</evidence>
<dbReference type="EMBL" id="FCNV02000003">
    <property type="protein sequence ID" value="SAL28261.1"/>
    <property type="molecule type" value="Genomic_DNA"/>
</dbReference>
<dbReference type="Gene3D" id="3.40.50.10320">
    <property type="entry name" value="LmbE-like"/>
    <property type="match status" value="1"/>
</dbReference>